<feature type="transmembrane region" description="Helical" evidence="1">
    <location>
        <begin position="48"/>
        <end position="73"/>
    </location>
</feature>
<protein>
    <submittedName>
        <fullName evidence="2">Uncharacterized protein</fullName>
    </submittedName>
</protein>
<organism evidence="2 3">
    <name type="scientific">Lutibacter profundi</name>
    <dbReference type="NCBI Taxonomy" id="1622118"/>
    <lineage>
        <taxon>Bacteria</taxon>
        <taxon>Pseudomonadati</taxon>
        <taxon>Bacteroidota</taxon>
        <taxon>Flavobacteriia</taxon>
        <taxon>Flavobacteriales</taxon>
        <taxon>Flavobacteriaceae</taxon>
        <taxon>Lutibacter</taxon>
    </lineage>
</organism>
<evidence type="ECO:0000256" key="1">
    <source>
        <dbReference type="SAM" id="Phobius"/>
    </source>
</evidence>
<feature type="transmembrane region" description="Helical" evidence="1">
    <location>
        <begin position="6"/>
        <end position="27"/>
    </location>
</feature>
<keyword evidence="1" id="KW-1133">Transmembrane helix</keyword>
<dbReference type="STRING" id="1622118.Lupro_04605"/>
<sequence length="100" mass="11451">MKKLEIKIPVIHIILIIVFIIIVNIIIEKETQGQLEIFKIIYSFSFFITHNIYSIILGILLIIPLPLLILSIIRKRNDLIKGFSISTLSSIILVIIIINS</sequence>
<feature type="transmembrane region" description="Helical" evidence="1">
    <location>
        <begin position="79"/>
        <end position="98"/>
    </location>
</feature>
<dbReference type="Proteomes" id="UP000059672">
    <property type="component" value="Chromosome"/>
</dbReference>
<keyword evidence="1" id="KW-0812">Transmembrane</keyword>
<reference evidence="3" key="1">
    <citation type="submission" date="2015-12" db="EMBL/GenBank/DDBJ databases">
        <title>Complete genome sequence of Lutibacter profundus strain LP1.</title>
        <authorList>
            <person name="Wissuwa J."/>
            <person name="Le Moine Bauer S."/>
            <person name="Stokke R."/>
            <person name="Dahle H."/>
            <person name="Steen I.H."/>
        </authorList>
    </citation>
    <scope>NUCLEOTIDE SEQUENCE [LARGE SCALE GENOMIC DNA]</scope>
    <source>
        <strain evidence="3">LP1</strain>
    </source>
</reference>
<name>A0A0X8G5R2_9FLAO</name>
<gene>
    <name evidence="2" type="ORF">Lupro_04605</name>
</gene>
<dbReference type="EMBL" id="CP013355">
    <property type="protein sequence ID" value="AMC10566.1"/>
    <property type="molecule type" value="Genomic_DNA"/>
</dbReference>
<dbReference type="AlphaFoldDB" id="A0A0X8G5R2"/>
<evidence type="ECO:0000313" key="2">
    <source>
        <dbReference type="EMBL" id="AMC10566.1"/>
    </source>
</evidence>
<dbReference type="RefSeq" id="WP_068206712.1">
    <property type="nucleotide sequence ID" value="NZ_CP013355.1"/>
</dbReference>
<dbReference type="KEGG" id="lut:Lupro_04605"/>
<proteinExistence type="predicted"/>
<keyword evidence="3" id="KW-1185">Reference proteome</keyword>
<evidence type="ECO:0000313" key="3">
    <source>
        <dbReference type="Proteomes" id="UP000059672"/>
    </source>
</evidence>
<keyword evidence="1" id="KW-0472">Membrane</keyword>
<reference evidence="2 3" key="2">
    <citation type="journal article" date="2016" name="Int. J. Syst. Evol. Microbiol.">
        <title>Lutibacter profundi sp. nov., isolated from a deep-sea hydrothermal system on the Arctic Mid-Ocean Ridge and emended description of the genus Lutibacter.</title>
        <authorList>
            <person name="Le Moine Bauer S."/>
            <person name="Roalkvam I."/>
            <person name="Steen I.H."/>
            <person name="Dahle H."/>
        </authorList>
    </citation>
    <scope>NUCLEOTIDE SEQUENCE [LARGE SCALE GENOMIC DNA]</scope>
    <source>
        <strain evidence="2 3">LP1</strain>
    </source>
</reference>
<accession>A0A0X8G5R2</accession>